<evidence type="ECO:0000313" key="1">
    <source>
        <dbReference type="EMBL" id="GIF23336.1"/>
    </source>
</evidence>
<evidence type="ECO:0000313" key="2">
    <source>
        <dbReference type="Proteomes" id="UP000623608"/>
    </source>
</evidence>
<dbReference type="RefSeq" id="WP_239147803.1">
    <property type="nucleotide sequence ID" value="NZ_BOMY01000039.1"/>
</dbReference>
<comment type="caution">
    <text evidence="1">The sequence shown here is derived from an EMBL/GenBank/DDBJ whole genome shotgun (WGS) entry which is preliminary data.</text>
</comment>
<dbReference type="EMBL" id="BOMY01000039">
    <property type="protein sequence ID" value="GIF23336.1"/>
    <property type="molecule type" value="Genomic_DNA"/>
</dbReference>
<dbReference type="Proteomes" id="UP000623608">
    <property type="component" value="Unassembled WGS sequence"/>
</dbReference>
<protein>
    <submittedName>
        <fullName evidence="1">Uncharacterized protein</fullName>
    </submittedName>
</protein>
<organism evidence="1 2">
    <name type="scientific">Paractinoplanes tereljensis</name>
    <dbReference type="NCBI Taxonomy" id="571912"/>
    <lineage>
        <taxon>Bacteria</taxon>
        <taxon>Bacillati</taxon>
        <taxon>Actinomycetota</taxon>
        <taxon>Actinomycetes</taxon>
        <taxon>Micromonosporales</taxon>
        <taxon>Micromonosporaceae</taxon>
        <taxon>Paractinoplanes</taxon>
    </lineage>
</organism>
<dbReference type="AlphaFoldDB" id="A0A919NSQ5"/>
<proteinExistence type="predicted"/>
<reference evidence="1" key="1">
    <citation type="submission" date="2021-01" db="EMBL/GenBank/DDBJ databases">
        <title>Whole genome shotgun sequence of Actinoplanes tereljensis NBRC 105297.</title>
        <authorList>
            <person name="Komaki H."/>
            <person name="Tamura T."/>
        </authorList>
    </citation>
    <scope>NUCLEOTIDE SEQUENCE</scope>
    <source>
        <strain evidence="1">NBRC 105297</strain>
    </source>
</reference>
<sequence>MIIASGVKHWVANVRAAHGNVVLRRGRRQLVHLVEVDVQDRGPILRRFLAVAPGARPHIAVDRHAPLTAFEAIAGQYPVFRIASTTRDTAWPGYQASI</sequence>
<name>A0A919NSQ5_9ACTN</name>
<accession>A0A919NSQ5</accession>
<keyword evidence="2" id="KW-1185">Reference proteome</keyword>
<gene>
    <name evidence="1" type="ORF">Ate02nite_60660</name>
</gene>